<dbReference type="EMBL" id="JAVFWL010000003">
    <property type="protein sequence ID" value="KAK6740331.1"/>
    <property type="molecule type" value="Genomic_DNA"/>
</dbReference>
<evidence type="ECO:0000313" key="2">
    <source>
        <dbReference type="Proteomes" id="UP001303046"/>
    </source>
</evidence>
<name>A0ABR1CPQ4_NECAM</name>
<accession>A0ABR1CPQ4</accession>
<comment type="caution">
    <text evidence="1">The sequence shown here is derived from an EMBL/GenBank/DDBJ whole genome shotgun (WGS) entry which is preliminary data.</text>
</comment>
<reference evidence="1 2" key="1">
    <citation type="submission" date="2023-08" db="EMBL/GenBank/DDBJ databases">
        <title>A Necator americanus chromosomal reference genome.</title>
        <authorList>
            <person name="Ilik V."/>
            <person name="Petrzelkova K.J."/>
            <person name="Pardy F."/>
            <person name="Fuh T."/>
            <person name="Niatou-Singa F.S."/>
            <person name="Gouil Q."/>
            <person name="Baker L."/>
            <person name="Ritchie M.E."/>
            <person name="Jex A.R."/>
            <person name="Gazzola D."/>
            <person name="Li H."/>
            <person name="Toshio Fujiwara R."/>
            <person name="Zhan B."/>
            <person name="Aroian R.V."/>
            <person name="Pafco B."/>
            <person name="Schwarz E.M."/>
        </authorList>
    </citation>
    <scope>NUCLEOTIDE SEQUENCE [LARGE SCALE GENOMIC DNA]</scope>
    <source>
        <strain evidence="1 2">Aroian</strain>
        <tissue evidence="1">Whole animal</tissue>
    </source>
</reference>
<proteinExistence type="predicted"/>
<protein>
    <submittedName>
        <fullName evidence="1">Uncharacterized protein</fullName>
    </submittedName>
</protein>
<dbReference type="Proteomes" id="UP001303046">
    <property type="component" value="Unassembled WGS sequence"/>
</dbReference>
<sequence length="79" mass="8760">MEHRLFTQCSRGTVQLGAIRHRTQTAFLWSDRALANNGSLTMLAGAPPLVWTPQLQAAVGRPSDHRLLGHPAPHDQHLF</sequence>
<evidence type="ECO:0000313" key="1">
    <source>
        <dbReference type="EMBL" id="KAK6740331.1"/>
    </source>
</evidence>
<gene>
    <name evidence="1" type="primary">Necator_chrIII.g9426</name>
    <name evidence="1" type="ORF">RB195_008661</name>
</gene>
<keyword evidence="2" id="KW-1185">Reference proteome</keyword>
<organism evidence="1 2">
    <name type="scientific">Necator americanus</name>
    <name type="common">Human hookworm</name>
    <dbReference type="NCBI Taxonomy" id="51031"/>
    <lineage>
        <taxon>Eukaryota</taxon>
        <taxon>Metazoa</taxon>
        <taxon>Ecdysozoa</taxon>
        <taxon>Nematoda</taxon>
        <taxon>Chromadorea</taxon>
        <taxon>Rhabditida</taxon>
        <taxon>Rhabditina</taxon>
        <taxon>Rhabditomorpha</taxon>
        <taxon>Strongyloidea</taxon>
        <taxon>Ancylostomatidae</taxon>
        <taxon>Bunostominae</taxon>
        <taxon>Necator</taxon>
    </lineage>
</organism>